<keyword evidence="4" id="KW-1185">Reference proteome</keyword>
<dbReference type="PANTHER" id="PTHR35177">
    <property type="entry name" value="HYDROGENASE MATURATION FACTOR HYBG"/>
    <property type="match status" value="1"/>
</dbReference>
<dbReference type="Gene3D" id="2.30.30.140">
    <property type="match status" value="1"/>
</dbReference>
<dbReference type="InterPro" id="IPR001109">
    <property type="entry name" value="Hydrogenase_HupF/HypC"/>
</dbReference>
<reference evidence="3 4" key="2">
    <citation type="submission" date="2015-01" db="EMBL/GenBank/DDBJ databases">
        <title>Complete genome sequence of Pyrinomonas methylaliphatogenes type strain K22T.</title>
        <authorList>
            <person name="Lee K.C.Y."/>
            <person name="Power J.F."/>
            <person name="Dunfield P.F."/>
            <person name="Morgan X.C."/>
            <person name="Huttenhower C."/>
            <person name="Stott M.B."/>
        </authorList>
    </citation>
    <scope>NUCLEOTIDE SEQUENCE [LARGE SCALE GENOMIC DNA]</scope>
    <source>
        <strain evidence="3 4">K22</strain>
    </source>
</reference>
<dbReference type="PANTHER" id="PTHR35177:SF2">
    <property type="entry name" value="HYDROGENASE MATURATION FACTOR HYBG"/>
    <property type="match status" value="1"/>
</dbReference>
<evidence type="ECO:0000256" key="2">
    <source>
        <dbReference type="SAM" id="MobiDB-lite"/>
    </source>
</evidence>
<gene>
    <name evidence="3" type="ORF">PYK22_03076</name>
</gene>
<dbReference type="GO" id="GO:1902670">
    <property type="term" value="F:carbon dioxide binding"/>
    <property type="evidence" value="ECO:0007669"/>
    <property type="project" value="TreeGrafter"/>
</dbReference>
<dbReference type="Pfam" id="PF01455">
    <property type="entry name" value="HupF_HypC"/>
    <property type="match status" value="1"/>
</dbReference>
<dbReference type="PRINTS" id="PR00445">
    <property type="entry name" value="HUPFHYPC"/>
</dbReference>
<reference evidence="3 4" key="1">
    <citation type="submission" date="2013-12" db="EMBL/GenBank/DDBJ databases">
        <authorList>
            <person name="Stott M."/>
        </authorList>
    </citation>
    <scope>NUCLEOTIDE SEQUENCE [LARGE SCALE GENOMIC DNA]</scope>
    <source>
        <strain evidence="3 4">K22</strain>
    </source>
</reference>
<dbReference type="GO" id="GO:0051604">
    <property type="term" value="P:protein maturation"/>
    <property type="evidence" value="ECO:0007669"/>
    <property type="project" value="TreeGrafter"/>
</dbReference>
<dbReference type="GO" id="GO:0005506">
    <property type="term" value="F:iron ion binding"/>
    <property type="evidence" value="ECO:0007669"/>
    <property type="project" value="TreeGrafter"/>
</dbReference>
<dbReference type="Proteomes" id="UP000031518">
    <property type="component" value="Unassembled WGS sequence"/>
</dbReference>
<sequence length="106" mass="11626">MCLAIPGQIVRLLDDEGHYAVVDVSGVRRTINIGLLREDGVKPDDWVLIHVGFAMSKISDEQAKDQLRLLEMLGEASMAIEEVSGYSFGERAEGDREGPNHESKSG</sequence>
<dbReference type="AlphaFoldDB" id="A0A0B6X210"/>
<dbReference type="FunFam" id="2.30.30.140:FF:000022">
    <property type="entry name" value="Hydrogenase assembly chaperone HybG"/>
    <property type="match status" value="1"/>
</dbReference>
<evidence type="ECO:0000313" key="3">
    <source>
        <dbReference type="EMBL" id="CDM67027.1"/>
    </source>
</evidence>
<dbReference type="OrthoDB" id="9806017at2"/>
<feature type="compositionally biased region" description="Basic and acidic residues" evidence="2">
    <location>
        <begin position="90"/>
        <end position="106"/>
    </location>
</feature>
<proteinExistence type="inferred from homology"/>
<dbReference type="PROSITE" id="PS01097">
    <property type="entry name" value="HUPF_HYPC"/>
    <property type="match status" value="1"/>
</dbReference>
<feature type="region of interest" description="Disordered" evidence="2">
    <location>
        <begin position="86"/>
        <end position="106"/>
    </location>
</feature>
<dbReference type="EMBL" id="CBXV010000008">
    <property type="protein sequence ID" value="CDM67027.1"/>
    <property type="molecule type" value="Genomic_DNA"/>
</dbReference>
<name>A0A0B6X210_9BACT</name>
<dbReference type="NCBIfam" id="TIGR00074">
    <property type="entry name" value="hypC_hupF"/>
    <property type="match status" value="1"/>
</dbReference>
<accession>A0A0B6X210</accession>
<evidence type="ECO:0000256" key="1">
    <source>
        <dbReference type="ARBA" id="ARBA00006018"/>
    </source>
</evidence>
<protein>
    <submittedName>
        <fullName evidence="3">Hydrogenase maturation protein HypC</fullName>
    </submittedName>
</protein>
<organism evidence="3 4">
    <name type="scientific">Pyrinomonas methylaliphatogenes</name>
    <dbReference type="NCBI Taxonomy" id="454194"/>
    <lineage>
        <taxon>Bacteria</taxon>
        <taxon>Pseudomonadati</taxon>
        <taxon>Acidobacteriota</taxon>
        <taxon>Blastocatellia</taxon>
        <taxon>Blastocatellales</taxon>
        <taxon>Pyrinomonadaceae</taxon>
        <taxon>Pyrinomonas</taxon>
    </lineage>
</organism>
<dbReference type="RefSeq" id="WP_041978583.1">
    <property type="nucleotide sequence ID" value="NZ_CBXV010000008.1"/>
</dbReference>
<comment type="similarity">
    <text evidence="1">Belongs to the HupF/HypC family.</text>
</comment>
<dbReference type="STRING" id="454194.PYK22_03076"/>
<dbReference type="SUPFAM" id="SSF159127">
    <property type="entry name" value="HupF/HypC-like"/>
    <property type="match status" value="1"/>
</dbReference>
<evidence type="ECO:0000313" key="4">
    <source>
        <dbReference type="Proteomes" id="UP000031518"/>
    </source>
</evidence>
<dbReference type="InterPro" id="IPR019812">
    <property type="entry name" value="Hydgase_assmbl_chp_CS"/>
</dbReference>